<feature type="region of interest" description="Disordered" evidence="1">
    <location>
        <begin position="96"/>
        <end position="146"/>
    </location>
</feature>
<dbReference type="GeneID" id="27725906"/>
<dbReference type="KEGG" id="sapo:SAPIO_CDS6834"/>
<evidence type="ECO:0000256" key="1">
    <source>
        <dbReference type="SAM" id="MobiDB-lite"/>
    </source>
</evidence>
<reference evidence="2 3" key="1">
    <citation type="journal article" date="2014" name="Genome Announc.">
        <title>Draft genome sequence of the pathogenic fungus Scedosporium apiospermum.</title>
        <authorList>
            <person name="Vandeputte P."/>
            <person name="Ghamrawi S."/>
            <person name="Rechenmann M."/>
            <person name="Iltis A."/>
            <person name="Giraud S."/>
            <person name="Fleury M."/>
            <person name="Thornton C."/>
            <person name="Delhaes L."/>
            <person name="Meyer W."/>
            <person name="Papon N."/>
            <person name="Bouchara J.P."/>
        </authorList>
    </citation>
    <scope>NUCLEOTIDE SEQUENCE [LARGE SCALE GENOMIC DNA]</scope>
    <source>
        <strain evidence="2 3">IHEM 14462</strain>
    </source>
</reference>
<dbReference type="EMBL" id="JOWA01000108">
    <property type="protein sequence ID" value="KEZ41673.1"/>
    <property type="molecule type" value="Genomic_DNA"/>
</dbReference>
<dbReference type="AlphaFoldDB" id="A0A084G2W1"/>
<accession>A0A084G2W1</accession>
<sequence>MESPASADSDPQQDLELCCQICGVSFNISRIRHANEPFSASWCGKDEGDWIGERFLAPSYILATPASLESCQGCVSVARMRTVDGDAVDDCGSEYVYESDESSEPYENVTPPESLGESGQPEEPGLGQPQERNLTSPELGEADFDRSSTASSDYWHFISSLGSPDDPILEKPNPSLDDLKRSSLNGVEHVAAVGCRSTEGYNGHNISAEEMRACTTAQFLVPKLCLHGAPWNSEPDDADFEVKPNLSEVTSILLSGAAYTRHALALGMLV</sequence>
<dbReference type="OrthoDB" id="40579at2759"/>
<gene>
    <name evidence="2" type="ORF">SAPIO_CDS6834</name>
</gene>
<dbReference type="RefSeq" id="XP_016641472.1">
    <property type="nucleotide sequence ID" value="XM_016788835.1"/>
</dbReference>
<proteinExistence type="predicted"/>
<evidence type="ECO:0000313" key="2">
    <source>
        <dbReference type="EMBL" id="KEZ41673.1"/>
    </source>
</evidence>
<organism evidence="2 3">
    <name type="scientific">Pseudallescheria apiosperma</name>
    <name type="common">Scedosporium apiospermum</name>
    <dbReference type="NCBI Taxonomy" id="563466"/>
    <lineage>
        <taxon>Eukaryota</taxon>
        <taxon>Fungi</taxon>
        <taxon>Dikarya</taxon>
        <taxon>Ascomycota</taxon>
        <taxon>Pezizomycotina</taxon>
        <taxon>Sordariomycetes</taxon>
        <taxon>Hypocreomycetidae</taxon>
        <taxon>Microascales</taxon>
        <taxon>Microascaceae</taxon>
        <taxon>Scedosporium</taxon>
    </lineage>
</organism>
<comment type="caution">
    <text evidence="2">The sequence shown here is derived from an EMBL/GenBank/DDBJ whole genome shotgun (WGS) entry which is preliminary data.</text>
</comment>
<protein>
    <submittedName>
        <fullName evidence="2">Uncharacterized protein</fullName>
    </submittedName>
</protein>
<evidence type="ECO:0000313" key="3">
    <source>
        <dbReference type="Proteomes" id="UP000028545"/>
    </source>
</evidence>
<dbReference type="Proteomes" id="UP000028545">
    <property type="component" value="Unassembled WGS sequence"/>
</dbReference>
<dbReference type="HOGENOM" id="CLU_1031162_0_0_1"/>
<keyword evidence="3" id="KW-1185">Reference proteome</keyword>
<dbReference type="VEuPathDB" id="FungiDB:SAPIO_CDS6834"/>
<name>A0A084G2W1_PSEDA</name>